<feature type="binding site" evidence="9">
    <location>
        <position position="718"/>
    </location>
    <ligand>
        <name>ATP</name>
        <dbReference type="ChEBI" id="CHEBI:30616"/>
    </ligand>
</feature>
<comment type="caution">
    <text evidence="15">The sequence shown here is derived from an EMBL/GenBank/DDBJ whole genome shotgun (WGS) entry which is preliminary data.</text>
</comment>
<evidence type="ECO:0000256" key="6">
    <source>
        <dbReference type="ARBA" id="ARBA00022917"/>
    </source>
</evidence>
<keyword evidence="6 9" id="KW-0648">Protein biosynthesis</keyword>
<dbReference type="InterPro" id="IPR025709">
    <property type="entry name" value="Leu_tRNA-synth_edit"/>
</dbReference>
<dbReference type="FunFam" id="1.10.730.10:FF:000011">
    <property type="entry name" value="Leucine--tRNA ligase chloroplastic/mitochondrial"/>
    <property type="match status" value="1"/>
</dbReference>
<dbReference type="SUPFAM" id="SSF47323">
    <property type="entry name" value="Anticodon-binding domain of a subclass of class I aminoacyl-tRNA synthetases"/>
    <property type="match status" value="1"/>
</dbReference>
<keyword evidence="3 9" id="KW-0436">Ligase</keyword>
<dbReference type="GO" id="GO:0006429">
    <property type="term" value="P:leucyl-tRNA aminoacylation"/>
    <property type="evidence" value="ECO:0007669"/>
    <property type="project" value="UniProtKB-UniRule"/>
</dbReference>
<keyword evidence="2 9" id="KW-0963">Cytoplasm</keyword>
<dbReference type="NCBIfam" id="TIGR00396">
    <property type="entry name" value="leuS_bact"/>
    <property type="match status" value="1"/>
</dbReference>
<dbReference type="InterPro" id="IPR015413">
    <property type="entry name" value="Methionyl/Leucyl_tRNA_Synth"/>
</dbReference>
<dbReference type="AlphaFoldDB" id="A0A2T0S9M5"/>
<dbReference type="InterPro" id="IPR001412">
    <property type="entry name" value="aa-tRNA-synth_I_CS"/>
</dbReference>
<sequence>MVTMSESETNADVPPYRYTAAMAAEIEPRWQEFWAENGTFYAPNPVGELADPSHPRAGAPKLHVQDMFPYPSGAGLHVGHPLGYIGTDSYTRYKRMAGFNVLHPMGFDAFGLPAEQYAVQTGTHPRTTTEANVERYRGQLRRLGLAYDDRRSVATTDPEYYRWTQWIFLQVFNSWFDPELRRARPIDELVAEFEAGTREVPGGRDWSALSAVERRQVINDFRLAYVSEAPVNWCPGLGTVLANEEVTPDGRSERGNYPVFQRSLKQWKMRITAYGDRLVEDLDALDWPEPVKLMQRNWIGRSRGAHVDFPVGDDVITVFTTRPDTLFGATYMVLAPEHELVDRIVPAEWPDGTNPAWTGGAAAPAEAVRAYRAAAAAKTEEERTDAKEKTGVFTGAFAVNPVNGARIPVFVADYVLAGYGTGAIMAVPGQDERDWAFAEIFQLPIIRTVAAPEGFEGAYTGEGPAINSDWLNGMEVAEAKAAMIAWLEEHGHGRGATTFRLRDWLFSRQRYWGEPFPIVYDETGLPIALPESMLPVELPEVDDFSPRTFDPDDAESEPETPLSRKKDWVQVELDLGDGPKTYTRETNTMPQWAGSCWYELRYLDPHNDKVLVDPENEAYWMGPQRPGDPGGVDLYVGGVEHAVLHLLYARFWHKVLYDLGHVSSFEPFRRLFNQGYIQAYAYRDARGVIVPAEEVVERGGKYYYGDQEVAREYGKMGKSLKNVVTPDEMSEQYGADTFRVYEMAMGPLDVSRPWETRAVVGSQRFLQRVWRLVVDEETGAVRVSDTPLDEKTRRALHRTIAGVREDMDELRFNTAIAKLIQLTNTLTPLETTSREAVEPLVLMMSPFAPHLAEELWRKLGHDGTLAYADFPVADPAQLVAESITYPVQINGKVRGRVEVAPDTAEDSVREAALAAVADALAGRDPRKVIVVPGRLVSVVV</sequence>
<name>A0A2T0S9M5_9ACTN</name>
<comment type="caution">
    <text evidence="9">Lacks conserved residue(s) required for the propagation of feature annotation.</text>
</comment>
<evidence type="ECO:0000256" key="9">
    <source>
        <dbReference type="HAMAP-Rule" id="MF_00049"/>
    </source>
</evidence>
<evidence type="ECO:0000256" key="4">
    <source>
        <dbReference type="ARBA" id="ARBA00022741"/>
    </source>
</evidence>
<evidence type="ECO:0000256" key="7">
    <source>
        <dbReference type="ARBA" id="ARBA00023146"/>
    </source>
</evidence>
<dbReference type="Gene3D" id="1.10.730.10">
    <property type="entry name" value="Isoleucyl-tRNA Synthetase, Domain 1"/>
    <property type="match status" value="1"/>
</dbReference>
<dbReference type="InterPro" id="IPR014729">
    <property type="entry name" value="Rossmann-like_a/b/a_fold"/>
</dbReference>
<dbReference type="EC" id="6.1.1.4" evidence="9"/>
<dbReference type="InterPro" id="IPR009008">
    <property type="entry name" value="Val/Leu/Ile-tRNA-synth_edit"/>
</dbReference>
<evidence type="ECO:0000259" key="13">
    <source>
        <dbReference type="Pfam" id="PF09334"/>
    </source>
</evidence>
<keyword evidence="4 9" id="KW-0547">Nucleotide-binding</keyword>
<dbReference type="GO" id="GO:0004823">
    <property type="term" value="F:leucine-tRNA ligase activity"/>
    <property type="evidence" value="ECO:0007669"/>
    <property type="project" value="UniProtKB-UniRule"/>
</dbReference>
<dbReference type="Pfam" id="PF08264">
    <property type="entry name" value="Anticodon_1"/>
    <property type="match status" value="1"/>
</dbReference>
<dbReference type="FunFam" id="3.90.740.10:FF:000017">
    <property type="entry name" value="Leucine--tRNA ligase"/>
    <property type="match status" value="1"/>
</dbReference>
<comment type="subcellular location">
    <subcellularLocation>
        <location evidence="9">Cytoplasm</location>
    </subcellularLocation>
</comment>
<keyword evidence="5 9" id="KW-0067">ATP-binding</keyword>
<proteinExistence type="inferred from homology"/>
<dbReference type="Gene3D" id="3.40.50.620">
    <property type="entry name" value="HUPs"/>
    <property type="match status" value="3"/>
</dbReference>
<dbReference type="GO" id="GO:0005829">
    <property type="term" value="C:cytosol"/>
    <property type="evidence" value="ECO:0007669"/>
    <property type="project" value="TreeGrafter"/>
</dbReference>
<protein>
    <recommendedName>
        <fullName evidence="9">Leucine--tRNA ligase</fullName>
        <ecNumber evidence="9">6.1.1.4</ecNumber>
    </recommendedName>
    <alternativeName>
        <fullName evidence="9">Leucyl-tRNA synthetase</fullName>
        <shortName evidence="9">LeuRS</shortName>
    </alternativeName>
</protein>
<dbReference type="Pfam" id="PF09334">
    <property type="entry name" value="tRNA-synt_1g"/>
    <property type="match status" value="1"/>
</dbReference>
<accession>A0A2T0S9M5</accession>
<dbReference type="HAMAP" id="MF_00049_B">
    <property type="entry name" value="Leu_tRNA_synth_B"/>
    <property type="match status" value="1"/>
</dbReference>
<dbReference type="PROSITE" id="PS00178">
    <property type="entry name" value="AA_TRNA_LIGASE_I"/>
    <property type="match status" value="1"/>
</dbReference>
<gene>
    <name evidence="9" type="primary">leuS</name>
    <name evidence="15" type="ORF">CLV70_105261</name>
</gene>
<dbReference type="InterPro" id="IPR009080">
    <property type="entry name" value="tRNAsynth_Ia_anticodon-bd"/>
</dbReference>
<reference evidence="15 16" key="1">
    <citation type="submission" date="2018-03" db="EMBL/GenBank/DDBJ databases">
        <title>Genomic Encyclopedia of Archaeal and Bacterial Type Strains, Phase II (KMG-II): from individual species to whole genera.</title>
        <authorList>
            <person name="Goeker M."/>
        </authorList>
    </citation>
    <scope>NUCLEOTIDE SEQUENCE [LARGE SCALE GENOMIC DNA]</scope>
    <source>
        <strain evidence="15 16">DSM 45348</strain>
    </source>
</reference>
<feature type="domain" description="Leucyl-tRNA synthetase editing" evidence="14">
    <location>
        <begin position="296"/>
        <end position="488"/>
    </location>
</feature>
<dbReference type="PANTHER" id="PTHR43740:SF2">
    <property type="entry name" value="LEUCINE--TRNA LIGASE, MITOCHONDRIAL"/>
    <property type="match status" value="1"/>
</dbReference>
<dbReference type="GO" id="GO:0002161">
    <property type="term" value="F:aminoacyl-tRNA deacylase activity"/>
    <property type="evidence" value="ECO:0007669"/>
    <property type="project" value="InterPro"/>
</dbReference>
<feature type="region of interest" description="Disordered" evidence="11">
    <location>
        <begin position="542"/>
        <end position="563"/>
    </location>
</feature>
<feature type="domain" description="Methionyl/Valyl/Leucyl/Isoleucyl-tRNA synthetase anticodon-binding" evidence="12">
    <location>
        <begin position="793"/>
        <end position="905"/>
    </location>
</feature>
<dbReference type="CDD" id="cd07958">
    <property type="entry name" value="Anticodon_Ia_Leu_BEm"/>
    <property type="match status" value="1"/>
</dbReference>
<dbReference type="Proteomes" id="UP000239209">
    <property type="component" value="Unassembled WGS sequence"/>
</dbReference>
<dbReference type="FunFam" id="3.40.50.620:FF:000060">
    <property type="entry name" value="Leucine--tRNA ligase"/>
    <property type="match status" value="1"/>
</dbReference>
<dbReference type="EMBL" id="PVZG01000005">
    <property type="protein sequence ID" value="PRY30091.1"/>
    <property type="molecule type" value="Genomic_DNA"/>
</dbReference>
<evidence type="ECO:0000256" key="2">
    <source>
        <dbReference type="ARBA" id="ARBA00022490"/>
    </source>
</evidence>
<dbReference type="FunFam" id="3.40.50.620:FF:000087">
    <property type="entry name" value="Leucine--tRNA ligase"/>
    <property type="match status" value="1"/>
</dbReference>
<evidence type="ECO:0000256" key="1">
    <source>
        <dbReference type="ARBA" id="ARBA00005594"/>
    </source>
</evidence>
<dbReference type="SUPFAM" id="SSF50677">
    <property type="entry name" value="ValRS/IleRS/LeuRS editing domain"/>
    <property type="match status" value="1"/>
</dbReference>
<evidence type="ECO:0000256" key="10">
    <source>
        <dbReference type="RuleBase" id="RU363039"/>
    </source>
</evidence>
<evidence type="ECO:0000256" key="8">
    <source>
        <dbReference type="ARBA" id="ARBA00047469"/>
    </source>
</evidence>
<organism evidence="15 16">
    <name type="scientific">Pseudosporangium ferrugineum</name>
    <dbReference type="NCBI Taxonomy" id="439699"/>
    <lineage>
        <taxon>Bacteria</taxon>
        <taxon>Bacillati</taxon>
        <taxon>Actinomycetota</taxon>
        <taxon>Actinomycetes</taxon>
        <taxon>Micromonosporales</taxon>
        <taxon>Micromonosporaceae</taxon>
        <taxon>Pseudosporangium</taxon>
    </lineage>
</organism>
<dbReference type="RefSeq" id="WP_425440147.1">
    <property type="nucleotide sequence ID" value="NZ_PVZG01000005.1"/>
</dbReference>
<dbReference type="SUPFAM" id="SSF52374">
    <property type="entry name" value="Nucleotidylyl transferase"/>
    <property type="match status" value="1"/>
</dbReference>
<dbReference type="InterPro" id="IPR002302">
    <property type="entry name" value="Leu-tRNA-ligase"/>
</dbReference>
<evidence type="ECO:0000256" key="3">
    <source>
        <dbReference type="ARBA" id="ARBA00022598"/>
    </source>
</evidence>
<evidence type="ECO:0000256" key="11">
    <source>
        <dbReference type="SAM" id="MobiDB-lite"/>
    </source>
</evidence>
<dbReference type="PANTHER" id="PTHR43740">
    <property type="entry name" value="LEUCYL-TRNA SYNTHETASE"/>
    <property type="match status" value="1"/>
</dbReference>
<feature type="domain" description="Methionyl/Leucyl tRNA synthetase" evidence="13">
    <location>
        <begin position="68"/>
        <end position="171"/>
    </location>
</feature>
<keyword evidence="16" id="KW-1185">Reference proteome</keyword>
<dbReference type="FunFam" id="3.40.50.620:FF:000056">
    <property type="entry name" value="Leucine--tRNA ligase"/>
    <property type="match status" value="1"/>
</dbReference>
<comment type="catalytic activity">
    <reaction evidence="8 9">
        <text>tRNA(Leu) + L-leucine + ATP = L-leucyl-tRNA(Leu) + AMP + diphosphate</text>
        <dbReference type="Rhea" id="RHEA:11688"/>
        <dbReference type="Rhea" id="RHEA-COMP:9613"/>
        <dbReference type="Rhea" id="RHEA-COMP:9622"/>
        <dbReference type="ChEBI" id="CHEBI:30616"/>
        <dbReference type="ChEBI" id="CHEBI:33019"/>
        <dbReference type="ChEBI" id="CHEBI:57427"/>
        <dbReference type="ChEBI" id="CHEBI:78442"/>
        <dbReference type="ChEBI" id="CHEBI:78494"/>
        <dbReference type="ChEBI" id="CHEBI:456215"/>
        <dbReference type="EC" id="6.1.1.4"/>
    </reaction>
</comment>
<evidence type="ECO:0000259" key="12">
    <source>
        <dbReference type="Pfam" id="PF08264"/>
    </source>
</evidence>
<dbReference type="PRINTS" id="PR00985">
    <property type="entry name" value="TRNASYNTHLEU"/>
</dbReference>
<evidence type="ECO:0000313" key="16">
    <source>
        <dbReference type="Proteomes" id="UP000239209"/>
    </source>
</evidence>
<evidence type="ECO:0000313" key="15">
    <source>
        <dbReference type="EMBL" id="PRY30091.1"/>
    </source>
</evidence>
<dbReference type="InterPro" id="IPR013155">
    <property type="entry name" value="M/V/L/I-tRNA-synth_anticd-bd"/>
</dbReference>
<feature type="short sequence motif" description="'KMSKS' region" evidence="9">
    <location>
        <begin position="715"/>
        <end position="719"/>
    </location>
</feature>
<dbReference type="GO" id="GO:0005524">
    <property type="term" value="F:ATP binding"/>
    <property type="evidence" value="ECO:0007669"/>
    <property type="project" value="UniProtKB-UniRule"/>
</dbReference>
<evidence type="ECO:0000256" key="5">
    <source>
        <dbReference type="ARBA" id="ARBA00022840"/>
    </source>
</evidence>
<evidence type="ECO:0000259" key="14">
    <source>
        <dbReference type="Pfam" id="PF13603"/>
    </source>
</evidence>
<keyword evidence="7 9" id="KW-0030">Aminoacyl-tRNA synthetase</keyword>
<dbReference type="Pfam" id="PF13603">
    <property type="entry name" value="tRNA-synt_1_2"/>
    <property type="match status" value="1"/>
</dbReference>
<comment type="similarity">
    <text evidence="1 9 10">Belongs to the class-I aminoacyl-tRNA synthetase family.</text>
</comment>